<dbReference type="InterPro" id="IPR055206">
    <property type="entry name" value="DEXQc_SUV3"/>
</dbReference>
<evidence type="ECO:0000256" key="4">
    <source>
        <dbReference type="ARBA" id="ARBA00022840"/>
    </source>
</evidence>
<name>A0A255XLC9_9PROT</name>
<evidence type="ECO:0000256" key="3">
    <source>
        <dbReference type="ARBA" id="ARBA00022806"/>
    </source>
</evidence>
<gene>
    <name evidence="8" type="ORF">CHR90_18465</name>
</gene>
<dbReference type="InterPro" id="IPR001650">
    <property type="entry name" value="Helicase_C-like"/>
</dbReference>
<dbReference type="PROSITE" id="PS51194">
    <property type="entry name" value="HELICASE_CTER"/>
    <property type="match status" value="1"/>
</dbReference>
<dbReference type="InterPro" id="IPR027417">
    <property type="entry name" value="P-loop_NTPase"/>
</dbReference>
<dbReference type="InterPro" id="IPR050699">
    <property type="entry name" value="RNA-DNA_Helicase"/>
</dbReference>
<dbReference type="PANTHER" id="PTHR12131">
    <property type="entry name" value="ATP-DEPENDENT RNA AND DNA HELICASE"/>
    <property type="match status" value="1"/>
</dbReference>
<evidence type="ECO:0000313" key="8">
    <source>
        <dbReference type="EMBL" id="OYQ17080.1"/>
    </source>
</evidence>
<keyword evidence="2" id="KW-0378">Hydrolase</keyword>
<sequence>MVAVLGPTNTGKTHLAIDRMLGHASGMIGFPLRLLARENYDRICKLKGAGSVALVTGEERIMPPGARWFVCTVEAMPLDRRVEFLAVDEIQLCADWERGHIFTERLLHARGLSETMFLGAETMKPLIQRLIPDIEITTRPRFSSLTYAGPKKLSRLPRRSAIVAFSATDVYALAEQVRRTRGGCAVVLGALSPRARNAQVDLYQSGEVDYMVATDAIGMGLNMDLEHVAFARISKFDGQSPRRLTAPEMAQIAGRAGRYMRDGSFGTLPEVGALDADLIEAIETHRFDPIETLQWRTAKLDFRSLEGLLRSLDAPPPHPALKRKRDAEDHLTLQAMAKLPEVRETATNPKALRLLWDICQIPDFRKTMAEAHVRLLQQIYSHLSARGGRLPNEWVKGQIIRLDRTDGDIDQLSTRIAYIRTWTYISHRPEWLRDAGEWQDRTRAIEDRLSDALHEKLTQRFVDRRGAFLIKRLDGQEALLAGVTAEGSVVVEGHPVGRLDGFIFTPDETAEGLEAKRLLTAARRSLSLEIQRRAALLNAAADEDISLTPDGTLLWHHPPAAPAPLARLAPGPRWGQPALDLLPSDLLDGEPRARVLERLQRWVRAHLATALGPLDTLRSADLSGAARGLAFELAEAGGTLARAAVTIAVEKLTKADRSALGRLGVRLGTETIYLDALLKPPAISLKALLHSIADGQRVPTPAPAGPAGPRNPGLPDAWYERLGFVVLGPRIVRADLVERLAQAVREKAAQGPFAADESLSRLAFCKPTEVPAVLAALGYRGRPAPEADDAADLRFTRRRRRPQRAPERSSQGAARPDSPFAKLREMVPIP</sequence>
<protein>
    <submittedName>
        <fullName evidence="8">Disulfide oxidoreductase</fullName>
    </submittedName>
</protein>
<feature type="region of interest" description="Disordered" evidence="5">
    <location>
        <begin position="785"/>
        <end position="830"/>
    </location>
</feature>
<organism evidence="8 9">
    <name type="scientific">Elstera cyanobacteriorum</name>
    <dbReference type="NCBI Taxonomy" id="2022747"/>
    <lineage>
        <taxon>Bacteria</taxon>
        <taxon>Pseudomonadati</taxon>
        <taxon>Pseudomonadota</taxon>
        <taxon>Alphaproteobacteria</taxon>
        <taxon>Rhodospirillales</taxon>
        <taxon>Rhodospirillaceae</taxon>
        <taxon>Elstera</taxon>
    </lineage>
</organism>
<keyword evidence="3" id="KW-0347">Helicase</keyword>
<dbReference type="InterPro" id="IPR014001">
    <property type="entry name" value="Helicase_ATP-bd"/>
</dbReference>
<feature type="domain" description="Helicase ATP-binding" evidence="6">
    <location>
        <begin position="1"/>
        <end position="168"/>
    </location>
</feature>
<dbReference type="SUPFAM" id="SSF52540">
    <property type="entry name" value="P-loop containing nucleoside triphosphate hydrolases"/>
    <property type="match status" value="2"/>
</dbReference>
<dbReference type="GO" id="GO:0016787">
    <property type="term" value="F:hydrolase activity"/>
    <property type="evidence" value="ECO:0007669"/>
    <property type="project" value="UniProtKB-KW"/>
</dbReference>
<dbReference type="GO" id="GO:0005524">
    <property type="term" value="F:ATP binding"/>
    <property type="evidence" value="ECO:0007669"/>
    <property type="project" value="UniProtKB-KW"/>
</dbReference>
<keyword evidence="1" id="KW-0547">Nucleotide-binding</keyword>
<dbReference type="Proteomes" id="UP000216361">
    <property type="component" value="Unassembled WGS sequence"/>
</dbReference>
<evidence type="ECO:0000256" key="1">
    <source>
        <dbReference type="ARBA" id="ARBA00022741"/>
    </source>
</evidence>
<dbReference type="EMBL" id="NOXS01000035">
    <property type="protein sequence ID" value="OYQ17080.1"/>
    <property type="molecule type" value="Genomic_DNA"/>
</dbReference>
<dbReference type="OrthoDB" id="9807155at2"/>
<dbReference type="Gene3D" id="3.40.50.300">
    <property type="entry name" value="P-loop containing nucleotide triphosphate hydrolases"/>
    <property type="match status" value="2"/>
</dbReference>
<proteinExistence type="predicted"/>
<evidence type="ECO:0000259" key="7">
    <source>
        <dbReference type="PROSITE" id="PS51194"/>
    </source>
</evidence>
<dbReference type="PANTHER" id="PTHR12131:SF1">
    <property type="entry name" value="ATP-DEPENDENT RNA HELICASE SUPV3L1, MITOCHONDRIAL-RELATED"/>
    <property type="match status" value="1"/>
</dbReference>
<evidence type="ECO:0000259" key="6">
    <source>
        <dbReference type="PROSITE" id="PS51192"/>
    </source>
</evidence>
<dbReference type="Pfam" id="PF00271">
    <property type="entry name" value="Helicase_C"/>
    <property type="match status" value="1"/>
</dbReference>
<dbReference type="SMART" id="SM00490">
    <property type="entry name" value="HELICc"/>
    <property type="match status" value="1"/>
</dbReference>
<accession>A0A255XLC9</accession>
<dbReference type="Pfam" id="PF22527">
    <property type="entry name" value="DEXQc_Suv3"/>
    <property type="match status" value="1"/>
</dbReference>
<evidence type="ECO:0000256" key="5">
    <source>
        <dbReference type="SAM" id="MobiDB-lite"/>
    </source>
</evidence>
<keyword evidence="9" id="KW-1185">Reference proteome</keyword>
<keyword evidence="4" id="KW-0067">ATP-binding</keyword>
<feature type="domain" description="Helicase C-terminal" evidence="7">
    <location>
        <begin position="148"/>
        <end position="306"/>
    </location>
</feature>
<dbReference type="AlphaFoldDB" id="A0A255XLC9"/>
<comment type="caution">
    <text evidence="8">The sequence shown here is derived from an EMBL/GenBank/DDBJ whole genome shotgun (WGS) entry which is preliminary data.</text>
</comment>
<evidence type="ECO:0000256" key="2">
    <source>
        <dbReference type="ARBA" id="ARBA00022801"/>
    </source>
</evidence>
<reference evidence="8 9" key="1">
    <citation type="submission" date="2017-07" db="EMBL/GenBank/DDBJ databases">
        <title>Elstera cyanobacteriorum sp. nov., a novel bacterium isolated from cyanobacterial aggregates in a eutrophic lake.</title>
        <authorList>
            <person name="Cai H."/>
        </authorList>
    </citation>
    <scope>NUCLEOTIDE SEQUENCE [LARGE SCALE GENOMIC DNA]</scope>
    <source>
        <strain evidence="8 9">TH019</strain>
    </source>
</reference>
<dbReference type="GO" id="GO:0004386">
    <property type="term" value="F:helicase activity"/>
    <property type="evidence" value="ECO:0007669"/>
    <property type="project" value="UniProtKB-KW"/>
</dbReference>
<dbReference type="PROSITE" id="PS51192">
    <property type="entry name" value="HELICASE_ATP_BIND_1"/>
    <property type="match status" value="1"/>
</dbReference>
<evidence type="ECO:0000313" key="9">
    <source>
        <dbReference type="Proteomes" id="UP000216361"/>
    </source>
</evidence>